<feature type="transmembrane region" description="Helical" evidence="5">
    <location>
        <begin position="224"/>
        <end position="243"/>
    </location>
</feature>
<comment type="caution">
    <text evidence="6">The sequence shown here is derived from an EMBL/GenBank/DDBJ whole genome shotgun (WGS) entry which is preliminary data.</text>
</comment>
<dbReference type="InterPro" id="IPR003689">
    <property type="entry name" value="ZIP"/>
</dbReference>
<dbReference type="EMBL" id="JAUSSK010000001">
    <property type="protein sequence ID" value="MDQ0008296.1"/>
    <property type="molecule type" value="Genomic_DNA"/>
</dbReference>
<feature type="transmembrane region" description="Helical" evidence="5">
    <location>
        <begin position="69"/>
        <end position="90"/>
    </location>
</feature>
<comment type="subcellular location">
    <subcellularLocation>
        <location evidence="1">Membrane</location>
        <topology evidence="1">Multi-pass membrane protein</topology>
    </subcellularLocation>
</comment>
<dbReference type="Pfam" id="PF02535">
    <property type="entry name" value="Zip"/>
    <property type="match status" value="1"/>
</dbReference>
<dbReference type="PANTHER" id="PTHR16950:SF16">
    <property type="entry name" value="ZINC TRANSPORTER ZIP13"/>
    <property type="match status" value="1"/>
</dbReference>
<gene>
    <name evidence="6" type="ORF">J2T07_000455</name>
</gene>
<evidence type="ECO:0000256" key="5">
    <source>
        <dbReference type="SAM" id="Phobius"/>
    </source>
</evidence>
<evidence type="ECO:0000256" key="4">
    <source>
        <dbReference type="ARBA" id="ARBA00023136"/>
    </source>
</evidence>
<feature type="transmembrane region" description="Helical" evidence="5">
    <location>
        <begin position="192"/>
        <end position="212"/>
    </location>
</feature>
<proteinExistence type="predicted"/>
<dbReference type="Proteomes" id="UP001237737">
    <property type="component" value="Unassembled WGS sequence"/>
</dbReference>
<keyword evidence="2 5" id="KW-0812">Transmembrane</keyword>
<dbReference type="PANTHER" id="PTHR16950">
    <property type="entry name" value="ZINC TRANSPORTER SLC39A7 HISTIDINE-RICH MEMBRANE PROTEIN KE4"/>
    <property type="match status" value="1"/>
</dbReference>
<evidence type="ECO:0000313" key="6">
    <source>
        <dbReference type="EMBL" id="MDQ0008296.1"/>
    </source>
</evidence>
<evidence type="ECO:0000256" key="1">
    <source>
        <dbReference type="ARBA" id="ARBA00004141"/>
    </source>
</evidence>
<feature type="transmembrane region" description="Helical" evidence="5">
    <location>
        <begin position="110"/>
        <end position="140"/>
    </location>
</feature>
<evidence type="ECO:0000256" key="2">
    <source>
        <dbReference type="ARBA" id="ARBA00022692"/>
    </source>
</evidence>
<keyword evidence="4 5" id="KW-0472">Membrane</keyword>
<feature type="transmembrane region" description="Helical" evidence="5">
    <location>
        <begin position="161"/>
        <end position="186"/>
    </location>
</feature>
<keyword evidence="3 5" id="KW-1133">Transmembrane helix</keyword>
<accession>A0ABT9STH9</accession>
<protein>
    <submittedName>
        <fullName evidence="6">Zinc transporter ZupT</fullName>
    </submittedName>
</protein>
<dbReference type="RefSeq" id="WP_306846948.1">
    <property type="nucleotide sequence ID" value="NZ_JAUSSK010000001.1"/>
</dbReference>
<sequence>MPPLTLDLLLSSLFLAATSLSSRAVAWLPSASRQGWLPWLQALAVGLLLGDAFLHVLPHALEGGGEAESILAVSAMGVVILLCAESAMRMSTREWPRGMPTARMTLLGDLIHHAVDGMILAGAFAAGPAPGYAALIAIALHEVPREIGSAGVLVAMGYTPARAFALSVAMASAVPLAAVAVQFLALDTRTTSMVSAFAAGTIVYVALADILPGIWSKASGKARLAPVCGVLAGLVFMMLLAHGEHH</sequence>
<name>A0ABT9STH9_9GAMM</name>
<reference evidence="6 7" key="1">
    <citation type="submission" date="2023-07" db="EMBL/GenBank/DDBJ databases">
        <title>Sorghum-associated microbial communities from plants grown in Nebraska, USA.</title>
        <authorList>
            <person name="Schachtman D."/>
        </authorList>
    </citation>
    <scope>NUCLEOTIDE SEQUENCE [LARGE SCALE GENOMIC DNA]</scope>
    <source>
        <strain evidence="6 7">CC60</strain>
    </source>
</reference>
<evidence type="ECO:0000313" key="7">
    <source>
        <dbReference type="Proteomes" id="UP001237737"/>
    </source>
</evidence>
<organism evidence="6 7">
    <name type="scientific">Luteibacter jiangsuensis</name>
    <dbReference type="NCBI Taxonomy" id="637577"/>
    <lineage>
        <taxon>Bacteria</taxon>
        <taxon>Pseudomonadati</taxon>
        <taxon>Pseudomonadota</taxon>
        <taxon>Gammaproteobacteria</taxon>
        <taxon>Lysobacterales</taxon>
        <taxon>Rhodanobacteraceae</taxon>
        <taxon>Luteibacter</taxon>
    </lineage>
</organism>
<keyword evidence="7" id="KW-1185">Reference proteome</keyword>
<evidence type="ECO:0000256" key="3">
    <source>
        <dbReference type="ARBA" id="ARBA00022989"/>
    </source>
</evidence>
<feature type="transmembrane region" description="Helical" evidence="5">
    <location>
        <begin position="36"/>
        <end position="57"/>
    </location>
</feature>